<evidence type="ECO:0000313" key="1">
    <source>
        <dbReference type="EMBL" id="PWA46693.1"/>
    </source>
</evidence>
<protein>
    <recommendedName>
        <fullName evidence="3">Zinc finger, CCHC-type</fullName>
    </recommendedName>
</protein>
<sequence length="323" mass="36086">MAASGVAAVIEEYAHESLTFGDTVACEVISKWMAVMKEYMDTRFSMCLLSNGFGRSSDDSKIYYWKYAPGMFIYLFLYIDYMGLTYESKAEIWVTKGLLDEAKENILGMEIFRTQSGNTLRVSRFRFSNGISVQILLGGHSTLSLEGSLSGNRDEEKKSKGSCIFALGSHKYQVVCTRPDIASADVGMLDRFDRGLQMDVHALVDSDYIMGRSMTMYGFMIQECAVSWEAMLRHMMALLTTKAEYTTLAGELKEDTWLKGLSTELGFELSDCQCKQALITSIKQAHRITGNVENLDEQALEASIIQAHHGNGENVDEAQKKIG</sequence>
<gene>
    <name evidence="1" type="ORF">CTI12_AA506050</name>
</gene>
<evidence type="ECO:0008006" key="3">
    <source>
        <dbReference type="Google" id="ProtNLM"/>
    </source>
</evidence>
<organism evidence="1 2">
    <name type="scientific">Artemisia annua</name>
    <name type="common">Sweet wormwood</name>
    <dbReference type="NCBI Taxonomy" id="35608"/>
    <lineage>
        <taxon>Eukaryota</taxon>
        <taxon>Viridiplantae</taxon>
        <taxon>Streptophyta</taxon>
        <taxon>Embryophyta</taxon>
        <taxon>Tracheophyta</taxon>
        <taxon>Spermatophyta</taxon>
        <taxon>Magnoliopsida</taxon>
        <taxon>eudicotyledons</taxon>
        <taxon>Gunneridae</taxon>
        <taxon>Pentapetalae</taxon>
        <taxon>asterids</taxon>
        <taxon>campanulids</taxon>
        <taxon>Asterales</taxon>
        <taxon>Asteraceae</taxon>
        <taxon>Asteroideae</taxon>
        <taxon>Anthemideae</taxon>
        <taxon>Artemisiinae</taxon>
        <taxon>Artemisia</taxon>
    </lineage>
</organism>
<reference evidence="1 2" key="1">
    <citation type="journal article" date="2018" name="Mol. Plant">
        <title>The genome of Artemisia annua provides insight into the evolution of Asteraceae family and artemisinin biosynthesis.</title>
        <authorList>
            <person name="Shen Q."/>
            <person name="Zhang L."/>
            <person name="Liao Z."/>
            <person name="Wang S."/>
            <person name="Yan T."/>
            <person name="Shi P."/>
            <person name="Liu M."/>
            <person name="Fu X."/>
            <person name="Pan Q."/>
            <person name="Wang Y."/>
            <person name="Lv Z."/>
            <person name="Lu X."/>
            <person name="Zhang F."/>
            <person name="Jiang W."/>
            <person name="Ma Y."/>
            <person name="Chen M."/>
            <person name="Hao X."/>
            <person name="Li L."/>
            <person name="Tang Y."/>
            <person name="Lv G."/>
            <person name="Zhou Y."/>
            <person name="Sun X."/>
            <person name="Brodelius P.E."/>
            <person name="Rose J.K.C."/>
            <person name="Tang K."/>
        </authorList>
    </citation>
    <scope>NUCLEOTIDE SEQUENCE [LARGE SCALE GENOMIC DNA]</scope>
    <source>
        <strain evidence="2">cv. Huhao1</strain>
        <tissue evidence="1">Leaf</tissue>
    </source>
</reference>
<accession>A0A2U1LCG1</accession>
<proteinExistence type="predicted"/>
<dbReference type="OrthoDB" id="413361at2759"/>
<evidence type="ECO:0000313" key="2">
    <source>
        <dbReference type="Proteomes" id="UP000245207"/>
    </source>
</evidence>
<name>A0A2U1LCG1_ARTAN</name>
<comment type="caution">
    <text evidence="1">The sequence shown here is derived from an EMBL/GenBank/DDBJ whole genome shotgun (WGS) entry which is preliminary data.</text>
</comment>
<dbReference type="Proteomes" id="UP000245207">
    <property type="component" value="Unassembled WGS sequence"/>
</dbReference>
<dbReference type="EMBL" id="PKPP01010154">
    <property type="protein sequence ID" value="PWA46693.1"/>
    <property type="molecule type" value="Genomic_DNA"/>
</dbReference>
<dbReference type="AlphaFoldDB" id="A0A2U1LCG1"/>
<keyword evidence="2" id="KW-1185">Reference proteome</keyword>